<protein>
    <recommendedName>
        <fullName evidence="2">NADH:ubiquinone oxidoreductase subunit 5 (Chain L)/Multisubunit Na+/H+ antiporter, MnhA subunit</fullName>
    </recommendedName>
</protein>
<evidence type="ECO:0008006" key="2">
    <source>
        <dbReference type="Google" id="ProtNLM"/>
    </source>
</evidence>
<accession>A0A3B0WM23</accession>
<evidence type="ECO:0000313" key="1">
    <source>
        <dbReference type="EMBL" id="VAW51637.1"/>
    </source>
</evidence>
<sequence>MRLNDITDNIIGAAIEVHRTLGAGLLESIYEDCLCYELASRGVRFSKQHAVPLVYKNFELNAGFRLDLFVEDAVVVELKTVDKLLPIHDAQLLSYMKLVESHVGLLINFNVPYLRQGIKRKVLNFKE</sequence>
<dbReference type="EMBL" id="UOFE01000021">
    <property type="protein sequence ID" value="VAW51637.1"/>
    <property type="molecule type" value="Genomic_DNA"/>
</dbReference>
<dbReference type="AlphaFoldDB" id="A0A3B0WM23"/>
<proteinExistence type="predicted"/>
<gene>
    <name evidence="1" type="ORF">MNBD_GAMMA05-1489</name>
</gene>
<name>A0A3B0WM23_9ZZZZ</name>
<dbReference type="Pfam" id="PF13366">
    <property type="entry name" value="PDDEXK_3"/>
    <property type="match status" value="1"/>
</dbReference>
<dbReference type="InterPro" id="IPR026350">
    <property type="entry name" value="GxxExxY"/>
</dbReference>
<reference evidence="1" key="1">
    <citation type="submission" date="2018-06" db="EMBL/GenBank/DDBJ databases">
        <authorList>
            <person name="Zhirakovskaya E."/>
        </authorList>
    </citation>
    <scope>NUCLEOTIDE SEQUENCE</scope>
</reference>
<organism evidence="1">
    <name type="scientific">hydrothermal vent metagenome</name>
    <dbReference type="NCBI Taxonomy" id="652676"/>
    <lineage>
        <taxon>unclassified sequences</taxon>
        <taxon>metagenomes</taxon>
        <taxon>ecological metagenomes</taxon>
    </lineage>
</organism>
<dbReference type="NCBIfam" id="TIGR04256">
    <property type="entry name" value="GxxExxY"/>
    <property type="match status" value="1"/>
</dbReference>